<feature type="compositionally biased region" description="Gly residues" evidence="2">
    <location>
        <begin position="747"/>
        <end position="763"/>
    </location>
</feature>
<dbReference type="InterPro" id="IPR013083">
    <property type="entry name" value="Znf_RING/FYVE/PHD"/>
</dbReference>
<feature type="compositionally biased region" description="Basic and acidic residues" evidence="2">
    <location>
        <begin position="641"/>
        <end position="650"/>
    </location>
</feature>
<dbReference type="GO" id="GO:0008270">
    <property type="term" value="F:zinc ion binding"/>
    <property type="evidence" value="ECO:0007669"/>
    <property type="project" value="UniProtKB-KW"/>
</dbReference>
<feature type="compositionally biased region" description="Basic and acidic residues" evidence="2">
    <location>
        <begin position="811"/>
        <end position="825"/>
    </location>
</feature>
<keyword evidence="5" id="KW-1185">Reference proteome</keyword>
<evidence type="ECO:0000313" key="4">
    <source>
        <dbReference type="EMBL" id="PFH38340.1"/>
    </source>
</evidence>
<dbReference type="VEuPathDB" id="ToxoDB:BESB_006810"/>
<dbReference type="Gene3D" id="3.30.40.10">
    <property type="entry name" value="Zinc/RING finger domain, C3HC4 (zinc finger)"/>
    <property type="match status" value="1"/>
</dbReference>
<keyword evidence="1" id="KW-0479">Metal-binding</keyword>
<evidence type="ECO:0000259" key="3">
    <source>
        <dbReference type="PROSITE" id="PS50158"/>
    </source>
</evidence>
<dbReference type="KEGG" id="bbes:BESB_006810"/>
<feature type="compositionally biased region" description="Basic residues" evidence="2">
    <location>
        <begin position="800"/>
        <end position="810"/>
    </location>
</feature>
<evidence type="ECO:0000313" key="5">
    <source>
        <dbReference type="Proteomes" id="UP000224006"/>
    </source>
</evidence>
<keyword evidence="1" id="KW-0863">Zinc-finger</keyword>
<organism evidence="4 5">
    <name type="scientific">Besnoitia besnoiti</name>
    <name type="common">Apicomplexan protozoan</name>
    <dbReference type="NCBI Taxonomy" id="94643"/>
    <lineage>
        <taxon>Eukaryota</taxon>
        <taxon>Sar</taxon>
        <taxon>Alveolata</taxon>
        <taxon>Apicomplexa</taxon>
        <taxon>Conoidasida</taxon>
        <taxon>Coccidia</taxon>
        <taxon>Eucoccidiorida</taxon>
        <taxon>Eimeriorina</taxon>
        <taxon>Sarcocystidae</taxon>
        <taxon>Besnoitia</taxon>
    </lineage>
</organism>
<sequence>MVSVASSSALRSVQWRFKGSNTPYSPLSLPLPVFCGEIRAHLKAQTGLGATPQLDALLFFASDPSTPLSDLLPLRRPCSLLLQRTSAAEAKAALEVADRVLQQQQKTEPGLGDIPAHSSAPGESRGDASSTLDSVSRPVGPALSSARGSGVGAGPNDAASSSSFVYGGPQASAGQVHSSLSFPVASFEGPQDVDRGNNDEEDEAALLQAVIEQHAEHRGPQTSGSAGPCGAAGGFGSADGSRGFSGGFYPAGAGGFGRGRGWGFGVGRGLQGPPMGTHGPGLTPATAGGLAGAPYAVGRGGAVGLGMSNVPGGPGYVPVGEDYICHMCGERGHHIRNCSRSNDPRHQKKIRPATGIPSSFLRDITVDEIPRYAEVYIRKDGSFAVMKNAKQLSSLSYFSSDLDTKIERHVGSSDVAAHLKCPLCSLLFSQPVLTPCCGETFCRGCLLRALHVARGGAAGGAFGGSSAGSSHNGFSKKPGGGCPSCGQAIDLREVLSNTALQKSIDAIVRSTSSFKEPGDDTQSTRPTLTAALSSTTSVSGSGVLTSATGSVQRAAPNGVSLGGDIVSSGSSLSAASVAHSASKRAIASSSCGTGDPCLIMEKGEKKDPLMGGELHTEWGKGLRAATSFVSAPKNPSSVNAVKKEEDKENMSIEGVMRDGSAGAISPMREAYSVQSEHVESEASCPDESAALKGATGMQPSRSDDGDASTCRASGNESVEAASTSATPANGFNMDGKNLRGDPRNGTYGEGSVGSSGPTNGGPGPEEAESGLPPGVDVEELQEQQAFADVYITQYLQRRREEKKKRRMRKRAHDECKEEKKAKQQG</sequence>
<feature type="region of interest" description="Disordered" evidence="2">
    <location>
        <begin position="690"/>
        <end position="783"/>
    </location>
</feature>
<feature type="domain" description="CCHC-type" evidence="3">
    <location>
        <begin position="325"/>
        <end position="338"/>
    </location>
</feature>
<dbReference type="PROSITE" id="PS50158">
    <property type="entry name" value="ZF_CCHC"/>
    <property type="match status" value="1"/>
</dbReference>
<protein>
    <recommendedName>
        <fullName evidence="3">CCHC-type domain-containing protein</fullName>
    </recommendedName>
</protein>
<feature type="region of interest" description="Disordered" evidence="2">
    <location>
        <begin position="104"/>
        <end position="160"/>
    </location>
</feature>
<dbReference type="GO" id="GO:0006301">
    <property type="term" value="P:DNA damage tolerance"/>
    <property type="evidence" value="ECO:0007669"/>
    <property type="project" value="InterPro"/>
</dbReference>
<dbReference type="OrthoDB" id="106784at2759"/>
<dbReference type="GO" id="GO:0006513">
    <property type="term" value="P:protein monoubiquitination"/>
    <property type="evidence" value="ECO:0007669"/>
    <property type="project" value="InterPro"/>
</dbReference>
<dbReference type="RefSeq" id="XP_029222349.1">
    <property type="nucleotide sequence ID" value="XM_029359436.1"/>
</dbReference>
<evidence type="ECO:0000256" key="2">
    <source>
        <dbReference type="SAM" id="MobiDB-lite"/>
    </source>
</evidence>
<dbReference type="GO" id="GO:0061630">
    <property type="term" value="F:ubiquitin protein ligase activity"/>
    <property type="evidence" value="ECO:0007669"/>
    <property type="project" value="InterPro"/>
</dbReference>
<evidence type="ECO:0000256" key="1">
    <source>
        <dbReference type="PROSITE-ProRule" id="PRU00047"/>
    </source>
</evidence>
<feature type="compositionally biased region" description="Polar residues" evidence="2">
    <location>
        <begin position="710"/>
        <end position="729"/>
    </location>
</feature>
<accession>A0A2A9MQK5</accession>
<dbReference type="InterPro" id="IPR001878">
    <property type="entry name" value="Znf_CCHC"/>
</dbReference>
<feature type="region of interest" description="Disordered" evidence="2">
    <location>
        <begin position="798"/>
        <end position="825"/>
    </location>
</feature>
<dbReference type="GO" id="GO:0003697">
    <property type="term" value="F:single-stranded DNA binding"/>
    <property type="evidence" value="ECO:0007669"/>
    <property type="project" value="InterPro"/>
</dbReference>
<dbReference type="CDD" id="cd16620">
    <property type="entry name" value="vRING-HC-C4C4_RBBP6"/>
    <property type="match status" value="1"/>
</dbReference>
<dbReference type="STRING" id="94643.A0A2A9MQK5"/>
<reference evidence="4 5" key="1">
    <citation type="submission" date="2017-09" db="EMBL/GenBank/DDBJ databases">
        <title>Genome sequencing of Besnoitia besnoiti strain Bb-Ger1.</title>
        <authorList>
            <person name="Schares G."/>
            <person name="Venepally P."/>
            <person name="Lorenzi H.A."/>
        </authorList>
    </citation>
    <scope>NUCLEOTIDE SEQUENCE [LARGE SCALE GENOMIC DNA]</scope>
    <source>
        <strain evidence="4 5">Bb-Ger1</strain>
    </source>
</reference>
<proteinExistence type="predicted"/>
<dbReference type="Proteomes" id="UP000224006">
    <property type="component" value="Chromosome I"/>
</dbReference>
<gene>
    <name evidence="4" type="ORF">BESB_006810</name>
</gene>
<feature type="compositionally biased region" description="Polar residues" evidence="2">
    <location>
        <begin position="630"/>
        <end position="639"/>
    </location>
</feature>
<name>A0A2A9MQK5_BESBE</name>
<dbReference type="GeneID" id="40305744"/>
<dbReference type="InterPro" id="IPR039577">
    <property type="entry name" value="Rad18"/>
</dbReference>
<dbReference type="AlphaFoldDB" id="A0A2A9MQK5"/>
<dbReference type="SUPFAM" id="SSF57850">
    <property type="entry name" value="RING/U-box"/>
    <property type="match status" value="1"/>
</dbReference>
<comment type="caution">
    <text evidence="4">The sequence shown here is derived from an EMBL/GenBank/DDBJ whole genome shotgun (WGS) entry which is preliminary data.</text>
</comment>
<keyword evidence="1" id="KW-0862">Zinc</keyword>
<feature type="region of interest" description="Disordered" evidence="2">
    <location>
        <begin position="630"/>
        <end position="661"/>
    </location>
</feature>
<dbReference type="EMBL" id="NWUJ01000001">
    <property type="protein sequence ID" value="PFH38340.1"/>
    <property type="molecule type" value="Genomic_DNA"/>
</dbReference>
<dbReference type="PANTHER" id="PTHR14134">
    <property type="entry name" value="E3 UBIQUITIN-PROTEIN LIGASE RAD18"/>
    <property type="match status" value="1"/>
</dbReference>
<dbReference type="Gene3D" id="4.10.60.10">
    <property type="entry name" value="Zinc finger, CCHC-type"/>
    <property type="match status" value="1"/>
</dbReference>